<dbReference type="Gene3D" id="1.10.10.10">
    <property type="entry name" value="Winged helix-like DNA-binding domain superfamily/Winged helix DNA-binding domain"/>
    <property type="match status" value="1"/>
</dbReference>
<dbReference type="InterPro" id="IPR027417">
    <property type="entry name" value="P-loop_NTPase"/>
</dbReference>
<dbReference type="Gene3D" id="1.25.40.10">
    <property type="entry name" value="Tetratricopeptide repeat domain"/>
    <property type="match status" value="1"/>
</dbReference>
<comment type="caution">
    <text evidence="4">The sequence shown here is derived from an EMBL/GenBank/DDBJ whole genome shotgun (WGS) entry which is preliminary data.</text>
</comment>
<evidence type="ECO:0000256" key="2">
    <source>
        <dbReference type="ARBA" id="ARBA00022840"/>
    </source>
</evidence>
<dbReference type="SUPFAM" id="SSF48452">
    <property type="entry name" value="TPR-like"/>
    <property type="match status" value="1"/>
</dbReference>
<gene>
    <name evidence="4" type="ORF">ACFQH9_19760</name>
</gene>
<dbReference type="PRINTS" id="PR00038">
    <property type="entry name" value="HTHLUXR"/>
</dbReference>
<dbReference type="Pfam" id="PF00196">
    <property type="entry name" value="GerE"/>
    <property type="match status" value="1"/>
</dbReference>
<dbReference type="InterPro" id="IPR036388">
    <property type="entry name" value="WH-like_DNA-bd_sf"/>
</dbReference>
<dbReference type="PANTHER" id="PTHR16305">
    <property type="entry name" value="TESTICULAR SOLUBLE ADENYLYL CYCLASE"/>
    <property type="match status" value="1"/>
</dbReference>
<keyword evidence="1" id="KW-0547">Nucleotide-binding</keyword>
<dbReference type="RefSeq" id="WP_379567642.1">
    <property type="nucleotide sequence ID" value="NZ_JBHSQK010000049.1"/>
</dbReference>
<dbReference type="PANTHER" id="PTHR16305:SF35">
    <property type="entry name" value="TRANSCRIPTIONAL ACTIVATOR DOMAIN"/>
    <property type="match status" value="1"/>
</dbReference>
<reference evidence="5" key="1">
    <citation type="journal article" date="2019" name="Int. J. Syst. Evol. Microbiol.">
        <title>The Global Catalogue of Microorganisms (GCM) 10K type strain sequencing project: providing services to taxonomists for standard genome sequencing and annotation.</title>
        <authorList>
            <consortium name="The Broad Institute Genomics Platform"/>
            <consortium name="The Broad Institute Genome Sequencing Center for Infectious Disease"/>
            <person name="Wu L."/>
            <person name="Ma J."/>
        </authorList>
    </citation>
    <scope>NUCLEOTIDE SEQUENCE [LARGE SCALE GENOMIC DNA]</scope>
    <source>
        <strain evidence="5">CGMCC 4.7397</strain>
    </source>
</reference>
<dbReference type="EMBL" id="JBHSQK010000049">
    <property type="protein sequence ID" value="MFC5950510.1"/>
    <property type="molecule type" value="Genomic_DNA"/>
</dbReference>
<dbReference type="Pfam" id="PF13191">
    <property type="entry name" value="AAA_16"/>
    <property type="match status" value="1"/>
</dbReference>
<dbReference type="SUPFAM" id="SSF46894">
    <property type="entry name" value="C-terminal effector domain of the bipartite response regulators"/>
    <property type="match status" value="1"/>
</dbReference>
<dbReference type="InterPro" id="IPR016032">
    <property type="entry name" value="Sig_transdc_resp-reg_C-effctor"/>
</dbReference>
<evidence type="ECO:0000259" key="3">
    <source>
        <dbReference type="PROSITE" id="PS50043"/>
    </source>
</evidence>
<keyword evidence="5" id="KW-1185">Reference proteome</keyword>
<dbReference type="PROSITE" id="PS50043">
    <property type="entry name" value="HTH_LUXR_2"/>
    <property type="match status" value="1"/>
</dbReference>
<dbReference type="InterPro" id="IPR011990">
    <property type="entry name" value="TPR-like_helical_dom_sf"/>
</dbReference>
<evidence type="ECO:0000313" key="5">
    <source>
        <dbReference type="Proteomes" id="UP001596119"/>
    </source>
</evidence>
<keyword evidence="2" id="KW-0067">ATP-binding</keyword>
<dbReference type="CDD" id="cd06170">
    <property type="entry name" value="LuxR_C_like"/>
    <property type="match status" value="1"/>
</dbReference>
<dbReference type="InterPro" id="IPR041664">
    <property type="entry name" value="AAA_16"/>
</dbReference>
<dbReference type="PROSITE" id="PS00622">
    <property type="entry name" value="HTH_LUXR_1"/>
    <property type="match status" value="1"/>
</dbReference>
<evidence type="ECO:0000313" key="4">
    <source>
        <dbReference type="EMBL" id="MFC5950510.1"/>
    </source>
</evidence>
<dbReference type="InterPro" id="IPR000792">
    <property type="entry name" value="Tscrpt_reg_LuxR_C"/>
</dbReference>
<sequence length="958" mass="102644">MREPSTAPVRDSPLLEREADLAALDRALSEADAGDGHVLLVQGPPGIGKSSLLGELRRRARARGLTVLTARGGEVEQGVGFGIVRQLLGAVASGRAASHQELFAGAAHLAEPVFSPTTSVQDDGDTAYATLHGLYWLVANLAERSPLLLSVDDVHWSDEPSVRFLLHLAYRLAGMPVLVVLATRAGTEHRRPELRPLLLEARTPVIRPLPLPVAAVERLVADALGAEAAAALCGPCHEATGGNPFLLSELLGELRREGRPAHEIKPDSVRKLGPERIAAALLLRVGQLDASAPALARAVAVLGEQARSVTCAQLAGLDHRLARELADELSSLAVLERGEPLRFVHPIVRTAIYEDISATQRAELHARAARILTGAHADPEQVAAHLMATDPSGDPEVVSELRNAARHALVGGAPDTATMLLQRALDEPPDERDRPSIRFELGNAEHELGRSTARDHLLEAARATDDPLLRARALIKLAVDTQPDPTRQRAQLELYEHAARDVLELDRELALQLHAVRLGALLFNLDLPARFEDDAAAYRDLPGETPAECLLLTFAARALLAAGESVELVGSLTERAVAHPAIHGHGVYFWLLNATMCLIEAERYDTAEQVLDRTLRRAEQAGSPRATARTVWLRGLVRHARGDLRGAEVDGRTVLEWDSPNTSVRAAIACVPVVESLTDMGRFDEGEGLLAEHGLDGDLPPIIPMSLILLARARLRAASGDREAARTDLEELLRRNVAFRGLSPLIGFAAPLALVPIRHALGDVAGARALADQTLGAVSEARSRRATGAALRVAGLVTGGRNGLELLQRAVDTLRSSPTLLWRAEALVDLGTALRRQRSRTAACDVLREGLDIAHRCGAVPLADRAVAELRAAGARPRRRVATGADALTASERRVAEQAAAGMTNKQIAQALFVTLRTVEMHLSNVYVKLGITSREDLPAAFGCHRDNTSGDPSVATP</sequence>
<dbReference type="SUPFAM" id="SSF52540">
    <property type="entry name" value="P-loop containing nucleoside triphosphate hydrolases"/>
    <property type="match status" value="1"/>
</dbReference>
<evidence type="ECO:0000256" key="1">
    <source>
        <dbReference type="ARBA" id="ARBA00022741"/>
    </source>
</evidence>
<accession>A0ABW1IB68</accession>
<dbReference type="SMART" id="SM00421">
    <property type="entry name" value="HTH_LUXR"/>
    <property type="match status" value="1"/>
</dbReference>
<organism evidence="4 5">
    <name type="scientific">Pseudonocardia lutea</name>
    <dbReference type="NCBI Taxonomy" id="2172015"/>
    <lineage>
        <taxon>Bacteria</taxon>
        <taxon>Bacillati</taxon>
        <taxon>Actinomycetota</taxon>
        <taxon>Actinomycetes</taxon>
        <taxon>Pseudonocardiales</taxon>
        <taxon>Pseudonocardiaceae</taxon>
        <taxon>Pseudonocardia</taxon>
    </lineage>
</organism>
<feature type="domain" description="HTH luxR-type" evidence="3">
    <location>
        <begin position="881"/>
        <end position="946"/>
    </location>
</feature>
<protein>
    <submittedName>
        <fullName evidence="4">AAA family ATPase</fullName>
    </submittedName>
</protein>
<dbReference type="Proteomes" id="UP001596119">
    <property type="component" value="Unassembled WGS sequence"/>
</dbReference>
<name>A0ABW1IB68_9PSEU</name>
<proteinExistence type="predicted"/>